<proteinExistence type="predicted"/>
<name>A0A9J6EXL2_RHIMP</name>
<sequence>MKRACAITLREHRQLTRAHAPLRFSPFSNIRQLTRACTVTHHLCRARFSPSRTFYNSPDSPVDAHAPSRFENIQQLTVHAPSRCIYTQAPLPDVTEDHFFTSWRAALALSRHQTWADQTAWQYDAAEVNAAYYRHANVALLPTAILHQPFFFADGPLALNYGGLGSIMAHEIMHGYDADGSYYDENGAFDPWGTEEFAVAFTNRTICVRRSYKSVEKLMARQDIVDDVIDSEQLADFVGVRVAHKAYNLLPADERLMQLPGVDMTAERLFFISHCVKLCEDQRVVAERYAPASSRCIVPLMNMPEFAASFKCSQGTLMNPAHKCDFW</sequence>
<dbReference type="Pfam" id="PF01431">
    <property type="entry name" value="Peptidase_M13"/>
    <property type="match status" value="1"/>
</dbReference>
<dbReference type="AlphaFoldDB" id="A0A9J6EXL2"/>
<dbReference type="PROSITE" id="PS51885">
    <property type="entry name" value="NEPRILYSIN"/>
    <property type="match status" value="1"/>
</dbReference>
<organism evidence="2 3">
    <name type="scientific">Rhipicephalus microplus</name>
    <name type="common">Cattle tick</name>
    <name type="synonym">Boophilus microplus</name>
    <dbReference type="NCBI Taxonomy" id="6941"/>
    <lineage>
        <taxon>Eukaryota</taxon>
        <taxon>Metazoa</taxon>
        <taxon>Ecdysozoa</taxon>
        <taxon>Arthropoda</taxon>
        <taxon>Chelicerata</taxon>
        <taxon>Arachnida</taxon>
        <taxon>Acari</taxon>
        <taxon>Parasitiformes</taxon>
        <taxon>Ixodida</taxon>
        <taxon>Ixodoidea</taxon>
        <taxon>Ixodidae</taxon>
        <taxon>Rhipicephalinae</taxon>
        <taxon>Rhipicephalus</taxon>
        <taxon>Boophilus</taxon>
    </lineage>
</organism>
<evidence type="ECO:0000313" key="3">
    <source>
        <dbReference type="Proteomes" id="UP000821866"/>
    </source>
</evidence>
<dbReference type="GO" id="GO:0016485">
    <property type="term" value="P:protein processing"/>
    <property type="evidence" value="ECO:0007669"/>
    <property type="project" value="TreeGrafter"/>
</dbReference>
<gene>
    <name evidence="2" type="ORF">HPB51_004942</name>
</gene>
<dbReference type="PANTHER" id="PTHR11733">
    <property type="entry name" value="ZINC METALLOPROTEASE FAMILY M13 NEPRILYSIN-RELATED"/>
    <property type="match status" value="1"/>
</dbReference>
<reference evidence="2" key="1">
    <citation type="journal article" date="2020" name="Cell">
        <title>Large-Scale Comparative Analyses of Tick Genomes Elucidate Their Genetic Diversity and Vector Capacities.</title>
        <authorList>
            <consortium name="Tick Genome and Microbiome Consortium (TIGMIC)"/>
            <person name="Jia N."/>
            <person name="Wang J."/>
            <person name="Shi W."/>
            <person name="Du L."/>
            <person name="Sun Y."/>
            <person name="Zhan W."/>
            <person name="Jiang J.F."/>
            <person name="Wang Q."/>
            <person name="Zhang B."/>
            <person name="Ji P."/>
            <person name="Bell-Sakyi L."/>
            <person name="Cui X.M."/>
            <person name="Yuan T.T."/>
            <person name="Jiang B.G."/>
            <person name="Yang W.F."/>
            <person name="Lam T.T."/>
            <person name="Chang Q.C."/>
            <person name="Ding S.J."/>
            <person name="Wang X.J."/>
            <person name="Zhu J.G."/>
            <person name="Ruan X.D."/>
            <person name="Zhao L."/>
            <person name="Wei J.T."/>
            <person name="Ye R.Z."/>
            <person name="Que T.C."/>
            <person name="Du C.H."/>
            <person name="Zhou Y.H."/>
            <person name="Cheng J.X."/>
            <person name="Dai P.F."/>
            <person name="Guo W.B."/>
            <person name="Han X.H."/>
            <person name="Huang E.J."/>
            <person name="Li L.F."/>
            <person name="Wei W."/>
            <person name="Gao Y.C."/>
            <person name="Liu J.Z."/>
            <person name="Shao H.Z."/>
            <person name="Wang X."/>
            <person name="Wang C.C."/>
            <person name="Yang T.C."/>
            <person name="Huo Q.B."/>
            <person name="Li W."/>
            <person name="Chen H.Y."/>
            <person name="Chen S.E."/>
            <person name="Zhou L.G."/>
            <person name="Ni X.B."/>
            <person name="Tian J.H."/>
            <person name="Sheng Y."/>
            <person name="Liu T."/>
            <person name="Pan Y.S."/>
            <person name="Xia L.Y."/>
            <person name="Li J."/>
            <person name="Zhao F."/>
            <person name="Cao W.C."/>
        </authorList>
    </citation>
    <scope>NUCLEOTIDE SEQUENCE</scope>
    <source>
        <strain evidence="2">Rmic-2018</strain>
    </source>
</reference>
<dbReference type="EMBL" id="JABSTU010000001">
    <property type="protein sequence ID" value="KAH8039017.1"/>
    <property type="molecule type" value="Genomic_DNA"/>
</dbReference>
<feature type="domain" description="Peptidase M13 C-terminal" evidence="1">
    <location>
        <begin position="131"/>
        <end position="325"/>
    </location>
</feature>
<dbReference type="VEuPathDB" id="VectorBase:LOC119159958"/>
<keyword evidence="3" id="KW-1185">Reference proteome</keyword>
<dbReference type="InterPro" id="IPR000718">
    <property type="entry name" value="Peptidase_M13"/>
</dbReference>
<accession>A0A9J6EXL2</accession>
<dbReference type="PRINTS" id="PR00786">
    <property type="entry name" value="NEPRILYSIN"/>
</dbReference>
<reference evidence="2" key="2">
    <citation type="submission" date="2021-09" db="EMBL/GenBank/DDBJ databases">
        <authorList>
            <person name="Jia N."/>
            <person name="Wang J."/>
            <person name="Shi W."/>
            <person name="Du L."/>
            <person name="Sun Y."/>
            <person name="Zhan W."/>
            <person name="Jiang J."/>
            <person name="Wang Q."/>
            <person name="Zhang B."/>
            <person name="Ji P."/>
            <person name="Sakyi L.B."/>
            <person name="Cui X."/>
            <person name="Yuan T."/>
            <person name="Jiang B."/>
            <person name="Yang W."/>
            <person name="Lam T.T.-Y."/>
            <person name="Chang Q."/>
            <person name="Ding S."/>
            <person name="Wang X."/>
            <person name="Zhu J."/>
            <person name="Ruan X."/>
            <person name="Zhao L."/>
            <person name="Wei J."/>
            <person name="Que T."/>
            <person name="Du C."/>
            <person name="Cheng J."/>
            <person name="Dai P."/>
            <person name="Han X."/>
            <person name="Huang E."/>
            <person name="Gao Y."/>
            <person name="Liu J."/>
            <person name="Shao H."/>
            <person name="Ye R."/>
            <person name="Li L."/>
            <person name="Wei W."/>
            <person name="Wang X."/>
            <person name="Wang C."/>
            <person name="Huo Q."/>
            <person name="Li W."/>
            <person name="Guo W."/>
            <person name="Chen H."/>
            <person name="Chen S."/>
            <person name="Zhou L."/>
            <person name="Zhou L."/>
            <person name="Ni X."/>
            <person name="Tian J."/>
            <person name="Zhou Y."/>
            <person name="Sheng Y."/>
            <person name="Liu T."/>
            <person name="Pan Y."/>
            <person name="Xia L."/>
            <person name="Li J."/>
            <person name="Zhao F."/>
            <person name="Cao W."/>
        </authorList>
    </citation>
    <scope>NUCLEOTIDE SEQUENCE</scope>
    <source>
        <strain evidence="2">Rmic-2018</strain>
        <tissue evidence="2">Larvae</tissue>
    </source>
</reference>
<dbReference type="Gene3D" id="1.10.1380.10">
    <property type="entry name" value="Neutral endopeptidase , domain2"/>
    <property type="match status" value="1"/>
</dbReference>
<comment type="caution">
    <text evidence="2">The sequence shown here is derived from an EMBL/GenBank/DDBJ whole genome shotgun (WGS) entry which is preliminary data.</text>
</comment>
<dbReference type="InterPro" id="IPR024079">
    <property type="entry name" value="MetalloPept_cat_dom_sf"/>
</dbReference>
<dbReference type="InterPro" id="IPR018497">
    <property type="entry name" value="Peptidase_M13_C"/>
</dbReference>
<dbReference type="InterPro" id="IPR042089">
    <property type="entry name" value="Peptidase_M13_dom_2"/>
</dbReference>
<dbReference type="Proteomes" id="UP000821866">
    <property type="component" value="Chromosome 1"/>
</dbReference>
<evidence type="ECO:0000259" key="1">
    <source>
        <dbReference type="Pfam" id="PF01431"/>
    </source>
</evidence>
<dbReference type="Gene3D" id="3.40.390.10">
    <property type="entry name" value="Collagenase (Catalytic Domain)"/>
    <property type="match status" value="1"/>
</dbReference>
<dbReference type="GO" id="GO:0004222">
    <property type="term" value="F:metalloendopeptidase activity"/>
    <property type="evidence" value="ECO:0007669"/>
    <property type="project" value="InterPro"/>
</dbReference>
<dbReference type="SUPFAM" id="SSF55486">
    <property type="entry name" value="Metalloproteases ('zincins'), catalytic domain"/>
    <property type="match status" value="1"/>
</dbReference>
<evidence type="ECO:0000313" key="2">
    <source>
        <dbReference type="EMBL" id="KAH8039017.1"/>
    </source>
</evidence>
<dbReference type="PANTHER" id="PTHR11733:SF241">
    <property type="entry name" value="GH26575P-RELATED"/>
    <property type="match status" value="1"/>
</dbReference>
<protein>
    <recommendedName>
        <fullName evidence="1">Peptidase M13 C-terminal domain-containing protein</fullName>
    </recommendedName>
</protein>
<dbReference type="GO" id="GO:0005886">
    <property type="term" value="C:plasma membrane"/>
    <property type="evidence" value="ECO:0007669"/>
    <property type="project" value="TreeGrafter"/>
</dbReference>